<proteinExistence type="predicted"/>
<evidence type="ECO:0000313" key="4">
    <source>
        <dbReference type="EMBL" id="VEE05919.1"/>
    </source>
</evidence>
<dbReference type="OrthoDB" id="9789566at2"/>
<keyword evidence="1 2" id="KW-0238">DNA-binding</keyword>
<dbReference type="STRING" id="525257.HMPREF0204_13088"/>
<dbReference type="PANTHER" id="PTHR30328">
    <property type="entry name" value="TRANSCRIPTIONAL REPRESSOR"/>
    <property type="match status" value="1"/>
</dbReference>
<dbReference type="InterPro" id="IPR001647">
    <property type="entry name" value="HTH_TetR"/>
</dbReference>
<evidence type="ECO:0000259" key="3">
    <source>
        <dbReference type="PROSITE" id="PS50977"/>
    </source>
</evidence>
<dbReference type="PROSITE" id="PS50977">
    <property type="entry name" value="HTH_TETR_2"/>
    <property type="match status" value="1"/>
</dbReference>
<organism evidence="4 5">
    <name type="scientific">Chryseobacterium gleum</name>
    <name type="common">Flavobacterium gleum</name>
    <dbReference type="NCBI Taxonomy" id="250"/>
    <lineage>
        <taxon>Bacteria</taxon>
        <taxon>Pseudomonadati</taxon>
        <taxon>Bacteroidota</taxon>
        <taxon>Flavobacteriia</taxon>
        <taxon>Flavobacteriales</taxon>
        <taxon>Weeksellaceae</taxon>
        <taxon>Chryseobacterium group</taxon>
        <taxon>Chryseobacterium</taxon>
    </lineage>
</organism>
<dbReference type="AlphaFoldDB" id="A0A448B024"/>
<dbReference type="InterPro" id="IPR009057">
    <property type="entry name" value="Homeodomain-like_sf"/>
</dbReference>
<dbReference type="InterPro" id="IPR050109">
    <property type="entry name" value="HTH-type_TetR-like_transc_reg"/>
</dbReference>
<dbReference type="SUPFAM" id="SSF48498">
    <property type="entry name" value="Tetracyclin repressor-like, C-terminal domain"/>
    <property type="match status" value="1"/>
</dbReference>
<evidence type="ECO:0000256" key="2">
    <source>
        <dbReference type="PROSITE-ProRule" id="PRU00335"/>
    </source>
</evidence>
<dbReference type="Proteomes" id="UP000279227">
    <property type="component" value="Chromosome"/>
</dbReference>
<dbReference type="KEGG" id="cgle:NCTC11432_01381"/>
<dbReference type="Gene3D" id="1.10.357.10">
    <property type="entry name" value="Tetracycline Repressor, domain 2"/>
    <property type="match status" value="1"/>
</dbReference>
<dbReference type="GO" id="GO:0003677">
    <property type="term" value="F:DNA binding"/>
    <property type="evidence" value="ECO:0007669"/>
    <property type="project" value="UniProtKB-UniRule"/>
</dbReference>
<name>A0A448B024_CHRGE</name>
<reference evidence="4 5" key="1">
    <citation type="submission" date="2018-12" db="EMBL/GenBank/DDBJ databases">
        <authorList>
            <consortium name="Pathogen Informatics"/>
        </authorList>
    </citation>
    <scope>NUCLEOTIDE SEQUENCE [LARGE SCALE GENOMIC DNA]</scope>
    <source>
        <strain evidence="4 5">NCTC11432</strain>
    </source>
</reference>
<dbReference type="Pfam" id="PF00440">
    <property type="entry name" value="TetR_N"/>
    <property type="match status" value="1"/>
</dbReference>
<dbReference type="PRINTS" id="PR00455">
    <property type="entry name" value="HTHTETR"/>
</dbReference>
<sequence length="210" mass="24006">MAKSKEVKKLDTSTEEKIKNAARIVFHKKGFAATRTRDIAEEADINLALLNYYFRSKEKLFDIIMLETVTGFMHTMATILNDEKTSLEKKVELVASHYIDFITQEPNIPIFMLNEIRNNSGGLLEKLPIKQIVMSSAFVKQHQEAVAKGKITEPNPLHFLMNLLSLVVFPFIGQPLLQGISGLDETQFNKLMQERKRLIPVWIKAMMKAK</sequence>
<dbReference type="PANTHER" id="PTHR30328:SF54">
    <property type="entry name" value="HTH-TYPE TRANSCRIPTIONAL REPRESSOR SCO4008"/>
    <property type="match status" value="1"/>
</dbReference>
<evidence type="ECO:0000256" key="1">
    <source>
        <dbReference type="ARBA" id="ARBA00023125"/>
    </source>
</evidence>
<feature type="DNA-binding region" description="H-T-H motif" evidence="2">
    <location>
        <begin position="35"/>
        <end position="54"/>
    </location>
</feature>
<feature type="domain" description="HTH tetR-type" evidence="3">
    <location>
        <begin position="12"/>
        <end position="72"/>
    </location>
</feature>
<dbReference type="EMBL" id="LR134289">
    <property type="protein sequence ID" value="VEE05919.1"/>
    <property type="molecule type" value="Genomic_DNA"/>
</dbReference>
<dbReference type="RefSeq" id="WP_002978457.1">
    <property type="nucleotide sequence ID" value="NZ_CP068486.1"/>
</dbReference>
<protein>
    <submittedName>
        <fullName evidence="4">Putative DNA-binding transcriptional regulator</fullName>
    </submittedName>
</protein>
<dbReference type="GeneID" id="95430649"/>
<gene>
    <name evidence="4" type="ORF">NCTC11432_01381</name>
</gene>
<accession>A0A448B024</accession>
<evidence type="ECO:0000313" key="5">
    <source>
        <dbReference type="Proteomes" id="UP000279227"/>
    </source>
</evidence>
<dbReference type="InterPro" id="IPR036271">
    <property type="entry name" value="Tet_transcr_reg_TetR-rel_C_sf"/>
</dbReference>
<dbReference type="SUPFAM" id="SSF46689">
    <property type="entry name" value="Homeodomain-like"/>
    <property type="match status" value="1"/>
</dbReference>